<dbReference type="PROSITE" id="PS00760">
    <property type="entry name" value="SPASE_I_2"/>
    <property type="match status" value="1"/>
</dbReference>
<feature type="non-terminal residue" evidence="5">
    <location>
        <position position="129"/>
    </location>
</feature>
<comment type="similarity">
    <text evidence="1">Belongs to the peptidase S26 family.</text>
</comment>
<dbReference type="InterPro" id="IPR000223">
    <property type="entry name" value="Pept_S26A_signal_pept_1"/>
</dbReference>
<evidence type="ECO:0000256" key="3">
    <source>
        <dbReference type="ARBA" id="ARBA00022801"/>
    </source>
</evidence>
<reference evidence="5" key="1">
    <citation type="journal article" date="2014" name="Front. Microbiol.">
        <title>High frequency of phylogenetically diverse reductive dehalogenase-homologous genes in deep subseafloor sedimentary metagenomes.</title>
        <authorList>
            <person name="Kawai M."/>
            <person name="Futagami T."/>
            <person name="Toyoda A."/>
            <person name="Takaki Y."/>
            <person name="Nishi S."/>
            <person name="Hori S."/>
            <person name="Arai W."/>
            <person name="Tsubouchi T."/>
            <person name="Morono Y."/>
            <person name="Uchiyama I."/>
            <person name="Ito T."/>
            <person name="Fujiyama A."/>
            <person name="Inagaki F."/>
            <person name="Takami H."/>
        </authorList>
    </citation>
    <scope>NUCLEOTIDE SEQUENCE</scope>
    <source>
        <strain evidence="5">Expedition CK06-06</strain>
    </source>
</reference>
<comment type="caution">
    <text evidence="5">The sequence shown here is derived from an EMBL/GenBank/DDBJ whole genome shotgun (WGS) entry which is preliminary data.</text>
</comment>
<evidence type="ECO:0000256" key="2">
    <source>
        <dbReference type="ARBA" id="ARBA00022670"/>
    </source>
</evidence>
<dbReference type="GO" id="GO:0006465">
    <property type="term" value="P:signal peptide processing"/>
    <property type="evidence" value="ECO:0007669"/>
    <property type="project" value="InterPro"/>
</dbReference>
<dbReference type="GO" id="GO:0016020">
    <property type="term" value="C:membrane"/>
    <property type="evidence" value="ECO:0007669"/>
    <property type="project" value="InterPro"/>
</dbReference>
<organism evidence="5">
    <name type="scientific">marine sediment metagenome</name>
    <dbReference type="NCBI Taxonomy" id="412755"/>
    <lineage>
        <taxon>unclassified sequences</taxon>
        <taxon>metagenomes</taxon>
        <taxon>ecological metagenomes</taxon>
    </lineage>
</organism>
<name>X1EGZ1_9ZZZZ</name>
<dbReference type="InterPro" id="IPR019757">
    <property type="entry name" value="Pept_S26A_signal_pept_1_Lys-AS"/>
</dbReference>
<dbReference type="EMBL" id="BART01033491">
    <property type="protein sequence ID" value="GAH07913.1"/>
    <property type="molecule type" value="Genomic_DNA"/>
</dbReference>
<sequence length="129" mass="14871">MNKEKSIKKKSIYREYGEAIIIAVILALFIRSYVVQAFKIPSGSMLPTLQIGDHILVNKFIYRFGKPKREDIIVFKYPKDPSRDFIKRLIGLPGDALEIRDKKVYINEKPLTEPYSIHQGADDSIYVPV</sequence>
<evidence type="ECO:0000259" key="4">
    <source>
        <dbReference type="Pfam" id="PF10502"/>
    </source>
</evidence>
<feature type="domain" description="Peptidase S26" evidence="4">
    <location>
        <begin position="14"/>
        <end position="117"/>
    </location>
</feature>
<gene>
    <name evidence="5" type="ORF">S01H4_57533</name>
</gene>
<evidence type="ECO:0000256" key="1">
    <source>
        <dbReference type="ARBA" id="ARBA00009370"/>
    </source>
</evidence>
<dbReference type="InterPro" id="IPR036286">
    <property type="entry name" value="LexA/Signal_pep-like_sf"/>
</dbReference>
<dbReference type="Pfam" id="PF10502">
    <property type="entry name" value="Peptidase_S26"/>
    <property type="match status" value="1"/>
</dbReference>
<dbReference type="CDD" id="cd06530">
    <property type="entry name" value="S26_SPase_I"/>
    <property type="match status" value="1"/>
</dbReference>
<keyword evidence="2" id="KW-0645">Protease</keyword>
<accession>X1EGZ1</accession>
<proteinExistence type="inferred from homology"/>
<protein>
    <recommendedName>
        <fullName evidence="4">Peptidase S26 domain-containing protein</fullName>
    </recommendedName>
</protein>
<dbReference type="Gene3D" id="2.10.109.10">
    <property type="entry name" value="Umud Fragment, subunit A"/>
    <property type="match status" value="1"/>
</dbReference>
<dbReference type="PANTHER" id="PTHR43390">
    <property type="entry name" value="SIGNAL PEPTIDASE I"/>
    <property type="match status" value="1"/>
</dbReference>
<keyword evidence="3" id="KW-0378">Hydrolase</keyword>
<evidence type="ECO:0000313" key="5">
    <source>
        <dbReference type="EMBL" id="GAH07913.1"/>
    </source>
</evidence>
<dbReference type="PRINTS" id="PR00727">
    <property type="entry name" value="LEADERPTASE"/>
</dbReference>
<dbReference type="PROSITE" id="PS00501">
    <property type="entry name" value="SPASE_I_1"/>
    <property type="match status" value="1"/>
</dbReference>
<dbReference type="InterPro" id="IPR019533">
    <property type="entry name" value="Peptidase_S26"/>
</dbReference>
<dbReference type="InterPro" id="IPR019756">
    <property type="entry name" value="Pept_S26A_signal_pept_1_Ser-AS"/>
</dbReference>
<dbReference type="PANTHER" id="PTHR43390:SF1">
    <property type="entry name" value="CHLOROPLAST PROCESSING PEPTIDASE"/>
    <property type="match status" value="1"/>
</dbReference>
<dbReference type="GO" id="GO:0004252">
    <property type="term" value="F:serine-type endopeptidase activity"/>
    <property type="evidence" value="ECO:0007669"/>
    <property type="project" value="InterPro"/>
</dbReference>
<dbReference type="AlphaFoldDB" id="X1EGZ1"/>
<dbReference type="SUPFAM" id="SSF51306">
    <property type="entry name" value="LexA/Signal peptidase"/>
    <property type="match status" value="1"/>
</dbReference>
<dbReference type="NCBIfam" id="TIGR02227">
    <property type="entry name" value="sigpep_I_bact"/>
    <property type="match status" value="1"/>
</dbReference>